<dbReference type="InterPro" id="IPR003594">
    <property type="entry name" value="HATPase_dom"/>
</dbReference>
<comment type="catalytic activity">
    <reaction evidence="1">
        <text>ATP + protein L-histidine = ADP + protein N-phospho-L-histidine.</text>
        <dbReference type="EC" id="2.7.13.3"/>
    </reaction>
</comment>
<feature type="repeat" description="TPR" evidence="7">
    <location>
        <begin position="190"/>
        <end position="223"/>
    </location>
</feature>
<dbReference type="PANTHER" id="PTHR43711">
    <property type="entry name" value="TWO-COMPONENT HISTIDINE KINASE"/>
    <property type="match status" value="1"/>
</dbReference>
<dbReference type="InterPro" id="IPR011990">
    <property type="entry name" value="TPR-like_helical_dom_sf"/>
</dbReference>
<dbReference type="Gene3D" id="3.30.565.10">
    <property type="entry name" value="Histidine kinase-like ATPase, C-terminal domain"/>
    <property type="match status" value="1"/>
</dbReference>
<dbReference type="PRINTS" id="PR00344">
    <property type="entry name" value="BCTRLSENSOR"/>
</dbReference>
<dbReference type="SUPFAM" id="SSF48452">
    <property type="entry name" value="TPR-like"/>
    <property type="match status" value="2"/>
</dbReference>
<dbReference type="Pfam" id="PF00512">
    <property type="entry name" value="HisKA"/>
    <property type="match status" value="1"/>
</dbReference>
<keyword evidence="8" id="KW-0812">Transmembrane</keyword>
<proteinExistence type="predicted"/>
<evidence type="ECO:0000256" key="3">
    <source>
        <dbReference type="ARBA" id="ARBA00022553"/>
    </source>
</evidence>
<name>A0ABS8U0K7_9SPHI</name>
<keyword evidence="11" id="KW-1185">Reference proteome</keyword>
<evidence type="ECO:0000259" key="9">
    <source>
        <dbReference type="PROSITE" id="PS50109"/>
    </source>
</evidence>
<dbReference type="SMART" id="SM00387">
    <property type="entry name" value="HATPase_c"/>
    <property type="match status" value="1"/>
</dbReference>
<dbReference type="InterPro" id="IPR036097">
    <property type="entry name" value="HisK_dim/P_sf"/>
</dbReference>
<dbReference type="CDD" id="cd00082">
    <property type="entry name" value="HisKA"/>
    <property type="match status" value="1"/>
</dbReference>
<gene>
    <name evidence="10" type="ORF">LT679_04135</name>
</gene>
<keyword evidence="7" id="KW-0802">TPR repeat</keyword>
<protein>
    <recommendedName>
        <fullName evidence="2">histidine kinase</fullName>
        <ecNumber evidence="2">2.7.13.3</ecNumber>
    </recommendedName>
</protein>
<dbReference type="PANTHER" id="PTHR43711:SF31">
    <property type="entry name" value="HISTIDINE KINASE"/>
    <property type="match status" value="1"/>
</dbReference>
<dbReference type="GO" id="GO:0005524">
    <property type="term" value="F:ATP binding"/>
    <property type="evidence" value="ECO:0007669"/>
    <property type="project" value="UniProtKB-KW"/>
</dbReference>
<dbReference type="Gene3D" id="1.25.40.10">
    <property type="entry name" value="Tetratricopeptide repeat domain"/>
    <property type="match status" value="2"/>
</dbReference>
<keyword evidence="3" id="KW-0597">Phosphoprotein</keyword>
<dbReference type="PROSITE" id="PS50109">
    <property type="entry name" value="HIS_KIN"/>
    <property type="match status" value="1"/>
</dbReference>
<evidence type="ECO:0000256" key="6">
    <source>
        <dbReference type="ARBA" id="ARBA00023012"/>
    </source>
</evidence>
<evidence type="ECO:0000313" key="10">
    <source>
        <dbReference type="EMBL" id="MCD8739782.1"/>
    </source>
</evidence>
<dbReference type="Proteomes" id="UP001199919">
    <property type="component" value="Unassembled WGS sequence"/>
</dbReference>
<organism evidence="10 11">
    <name type="scientific">Mucilaginibacter roseus</name>
    <dbReference type="NCBI Taxonomy" id="1528868"/>
    <lineage>
        <taxon>Bacteria</taxon>
        <taxon>Pseudomonadati</taxon>
        <taxon>Bacteroidota</taxon>
        <taxon>Sphingobacteriia</taxon>
        <taxon>Sphingobacteriales</taxon>
        <taxon>Sphingobacteriaceae</taxon>
        <taxon>Mucilaginibacter</taxon>
    </lineage>
</organism>
<dbReference type="Pfam" id="PF02518">
    <property type="entry name" value="HATPase_c"/>
    <property type="match status" value="1"/>
</dbReference>
<evidence type="ECO:0000256" key="4">
    <source>
        <dbReference type="ARBA" id="ARBA00022679"/>
    </source>
</evidence>
<keyword evidence="8" id="KW-0472">Membrane</keyword>
<comment type="caution">
    <text evidence="10">The sequence shown here is derived from an EMBL/GenBank/DDBJ whole genome shotgun (WGS) entry which is preliminary data.</text>
</comment>
<dbReference type="SMART" id="SM00388">
    <property type="entry name" value="HisKA"/>
    <property type="match status" value="1"/>
</dbReference>
<evidence type="ECO:0000313" key="11">
    <source>
        <dbReference type="Proteomes" id="UP001199919"/>
    </source>
</evidence>
<dbReference type="EMBL" id="JAJPWV010000001">
    <property type="protein sequence ID" value="MCD8739782.1"/>
    <property type="molecule type" value="Genomic_DNA"/>
</dbReference>
<feature type="transmembrane region" description="Helical" evidence="8">
    <location>
        <begin position="401"/>
        <end position="421"/>
    </location>
</feature>
<sequence>MALVIGSCKSNQKNANERFSPEFVKILKHGTALLENHKNKEGLRYIDSGFKTLTSPTTGDYVRRHGLHYMVLRRGMGEVEKSLVYADSMVYYATRNKKDKYYAENLAEASFSKGDALFDLKRYAESYQQYYEAYLVGQNTLNRVMLSEFTYRMALIMFRQGNYELSKKYFKESYNQSYDNNEFLMFYRRQEVLDNIGLCYKKLYQNDTALYYFQKALKYINDNEPKFKKVIPQPVYRQQVMGDHFDIARGVVYGNIAEIYQRQGRYAEAAELLKKSIAINLRKGNDNNDGQLTEIKLAKLWLERNQLDSLKQILDTVKSQFDTLKNEEAVTDWNNLMAQYHLRKRNFEKAAGYLQIYDEKKDSLNKKLSDLIASDVTKQLATYDNQRKIASLSNNNKVQRIYLVTAVVIGILLLLIILLVYRNWKRSRAAYQVVNQLNEQINEQNSVLAKALTELNINSREKDRILRTVAHDLRNPIGGIASLTTAMIDDAGLTSEQQDLVNLIKETSYNTLELINEIMEIANNNNAPLRMENVEINSLVSNSVELLRFKALEKQQQIEMELLPHDKELFISREKIWRVLSNLVSNAIKFSQYGSIINVRIVEDAEGVRIAVNDRGIGIPDNLKSQIFNMFTDAKRPGTGGEKSFGLGLSICKQIVEKHNGRIWFESNNEHGTTFYIKLLNTSTAA</sequence>
<keyword evidence="10" id="KW-0067">ATP-binding</keyword>
<dbReference type="InterPro" id="IPR019734">
    <property type="entry name" value="TPR_rpt"/>
</dbReference>
<reference evidence="10 11" key="1">
    <citation type="submission" date="2021-12" db="EMBL/GenBank/DDBJ databases">
        <title>Mucilaginibacter roseus genome.</title>
        <authorList>
            <person name="Ferreira J.R."/>
            <person name="Newman J.D."/>
        </authorList>
    </citation>
    <scope>NUCLEOTIDE SEQUENCE [LARGE SCALE GENOMIC DNA]</scope>
    <source>
        <strain evidence="10 11">LMG 28454</strain>
    </source>
</reference>
<dbReference type="SUPFAM" id="SSF47384">
    <property type="entry name" value="Homodimeric domain of signal transducing histidine kinase"/>
    <property type="match status" value="1"/>
</dbReference>
<dbReference type="InterPro" id="IPR050736">
    <property type="entry name" value="Sensor_HK_Regulatory"/>
</dbReference>
<evidence type="ECO:0000256" key="5">
    <source>
        <dbReference type="ARBA" id="ARBA00022777"/>
    </source>
</evidence>
<dbReference type="RefSeq" id="WP_232175780.1">
    <property type="nucleotide sequence ID" value="NZ_JAJPWV010000001.1"/>
</dbReference>
<dbReference type="InterPro" id="IPR004358">
    <property type="entry name" value="Sig_transdc_His_kin-like_C"/>
</dbReference>
<dbReference type="Gene3D" id="1.10.287.130">
    <property type="match status" value="1"/>
</dbReference>
<feature type="domain" description="Histidine kinase" evidence="9">
    <location>
        <begin position="468"/>
        <end position="683"/>
    </location>
</feature>
<accession>A0ABS8U0K7</accession>
<keyword evidence="6" id="KW-0902">Two-component regulatory system</keyword>
<evidence type="ECO:0000256" key="2">
    <source>
        <dbReference type="ARBA" id="ARBA00012438"/>
    </source>
</evidence>
<keyword evidence="5" id="KW-0418">Kinase</keyword>
<dbReference type="EC" id="2.7.13.3" evidence="2"/>
<feature type="repeat" description="TPR" evidence="7">
    <location>
        <begin position="250"/>
        <end position="283"/>
    </location>
</feature>
<evidence type="ECO:0000256" key="8">
    <source>
        <dbReference type="SAM" id="Phobius"/>
    </source>
</evidence>
<dbReference type="SUPFAM" id="SSF55874">
    <property type="entry name" value="ATPase domain of HSP90 chaperone/DNA topoisomerase II/histidine kinase"/>
    <property type="match status" value="1"/>
</dbReference>
<dbReference type="SMART" id="SM00028">
    <property type="entry name" value="TPR"/>
    <property type="match status" value="4"/>
</dbReference>
<dbReference type="InterPro" id="IPR005467">
    <property type="entry name" value="His_kinase_dom"/>
</dbReference>
<evidence type="ECO:0000256" key="7">
    <source>
        <dbReference type="PROSITE-ProRule" id="PRU00339"/>
    </source>
</evidence>
<keyword evidence="8" id="KW-1133">Transmembrane helix</keyword>
<dbReference type="CDD" id="cd00075">
    <property type="entry name" value="HATPase"/>
    <property type="match status" value="1"/>
</dbReference>
<dbReference type="InterPro" id="IPR003661">
    <property type="entry name" value="HisK_dim/P_dom"/>
</dbReference>
<keyword evidence="4" id="KW-0808">Transferase</keyword>
<evidence type="ECO:0000256" key="1">
    <source>
        <dbReference type="ARBA" id="ARBA00000085"/>
    </source>
</evidence>
<dbReference type="PROSITE" id="PS50005">
    <property type="entry name" value="TPR"/>
    <property type="match status" value="2"/>
</dbReference>
<dbReference type="InterPro" id="IPR036890">
    <property type="entry name" value="HATPase_C_sf"/>
</dbReference>
<keyword evidence="10" id="KW-0547">Nucleotide-binding</keyword>